<dbReference type="PROSITE" id="PS50815">
    <property type="entry name" value="HORMA"/>
    <property type="match status" value="1"/>
</dbReference>
<dbReference type="AlphaFoldDB" id="A0AAN8EN62"/>
<evidence type="ECO:0000313" key="5">
    <source>
        <dbReference type="Proteomes" id="UP001316803"/>
    </source>
</evidence>
<evidence type="ECO:0000259" key="3">
    <source>
        <dbReference type="PROSITE" id="PS50815"/>
    </source>
</evidence>
<comment type="similarity">
    <text evidence="1">Belongs to the MAD2 family.</text>
</comment>
<evidence type="ECO:0000256" key="2">
    <source>
        <dbReference type="SAM" id="MobiDB-lite"/>
    </source>
</evidence>
<evidence type="ECO:0000313" key="4">
    <source>
        <dbReference type="EMBL" id="KAK5948463.1"/>
    </source>
</evidence>
<dbReference type="PANTHER" id="PTHR11842:SF10">
    <property type="entry name" value="MITOTIC SPINDLE ASSEMBLY CHECKPOINT PROTEIN MAD2B"/>
    <property type="match status" value="1"/>
</dbReference>
<comment type="caution">
    <text evidence="4">The sequence shown here is derived from an EMBL/GenBank/DDBJ whole genome shotgun (WGS) entry which is preliminary data.</text>
</comment>
<keyword evidence="5" id="KW-1185">Reference proteome</keyword>
<sequence length="304" mass="34184">MANIPPNTSASSNLLTTQRALVDTICSFLTVATHHLLYLRRLYPPVSFLAARAYNYPVRQNRHPEVCTWINDAVAAVRDQLEKNTVETVAVCIFECDNNEVLERWSFDLRSLPVVTKKDRDVPFESIDDVELRKKVNVTDLEASFRATFSRLDTVSGKIRPLPDGEGAPECSFTMTIEVKDGADRPVGRLQKEERKWVVAEPDPFENDFGSGKSREGATKAAGRSGKTHAIRRLEAGELRMEMFVEESDAKMKLPSTYKTTLERAAELSYGAGTEKFDPENGYDLEEPDVNRKPQGGAFTDYQR</sequence>
<evidence type="ECO:0000256" key="1">
    <source>
        <dbReference type="ARBA" id="ARBA00010348"/>
    </source>
</evidence>
<dbReference type="SUPFAM" id="SSF56019">
    <property type="entry name" value="The spindle assembly checkpoint protein mad2"/>
    <property type="match status" value="1"/>
</dbReference>
<dbReference type="Pfam" id="PF02301">
    <property type="entry name" value="HORMA"/>
    <property type="match status" value="1"/>
</dbReference>
<dbReference type="InterPro" id="IPR036570">
    <property type="entry name" value="HORMA_dom_sf"/>
</dbReference>
<dbReference type="Gene3D" id="3.30.900.10">
    <property type="entry name" value="HORMA domain"/>
    <property type="match status" value="1"/>
</dbReference>
<feature type="region of interest" description="Disordered" evidence="2">
    <location>
        <begin position="203"/>
        <end position="229"/>
    </location>
</feature>
<name>A0AAN8EN62_9EURO</name>
<dbReference type="EMBL" id="JAKLMC020000047">
    <property type="protein sequence ID" value="KAK5948463.1"/>
    <property type="molecule type" value="Genomic_DNA"/>
</dbReference>
<organism evidence="4 5">
    <name type="scientific">Knufia fluminis</name>
    <dbReference type="NCBI Taxonomy" id="191047"/>
    <lineage>
        <taxon>Eukaryota</taxon>
        <taxon>Fungi</taxon>
        <taxon>Dikarya</taxon>
        <taxon>Ascomycota</taxon>
        <taxon>Pezizomycotina</taxon>
        <taxon>Eurotiomycetes</taxon>
        <taxon>Chaetothyriomycetidae</taxon>
        <taxon>Chaetothyriales</taxon>
        <taxon>Trichomeriaceae</taxon>
        <taxon>Knufia</taxon>
    </lineage>
</organism>
<gene>
    <name evidence="4" type="ORF">OHC33_010497</name>
</gene>
<reference evidence="4 5" key="1">
    <citation type="submission" date="2022-12" db="EMBL/GenBank/DDBJ databases">
        <title>Genomic features and morphological characterization of a novel Knufia sp. strain isolated from spacecraft assembly facility.</title>
        <authorList>
            <person name="Teixeira M."/>
            <person name="Chander A.M."/>
            <person name="Stajich J.E."/>
            <person name="Venkateswaran K."/>
        </authorList>
    </citation>
    <scope>NUCLEOTIDE SEQUENCE [LARGE SCALE GENOMIC DNA]</scope>
    <source>
        <strain evidence="4 5">FJI-L2-BK-P2</strain>
    </source>
</reference>
<accession>A0AAN8EN62</accession>
<feature type="domain" description="HORMA" evidence="3">
    <location>
        <begin position="19"/>
        <end position="223"/>
    </location>
</feature>
<dbReference type="InterPro" id="IPR003511">
    <property type="entry name" value="HORMA_dom"/>
</dbReference>
<protein>
    <recommendedName>
        <fullName evidence="3">HORMA domain-containing protein</fullName>
    </recommendedName>
</protein>
<dbReference type="PANTHER" id="PTHR11842">
    <property type="entry name" value="MITOTIC SPINDLE ASSEMBLY CHECKPOINT PROTEIN MAD2"/>
    <property type="match status" value="1"/>
</dbReference>
<feature type="region of interest" description="Disordered" evidence="2">
    <location>
        <begin position="269"/>
        <end position="304"/>
    </location>
</feature>
<dbReference type="InterPro" id="IPR045091">
    <property type="entry name" value="Mad2-like"/>
</dbReference>
<proteinExistence type="inferred from homology"/>
<dbReference type="GO" id="GO:0016035">
    <property type="term" value="C:zeta DNA polymerase complex"/>
    <property type="evidence" value="ECO:0007669"/>
    <property type="project" value="TreeGrafter"/>
</dbReference>
<dbReference type="Proteomes" id="UP001316803">
    <property type="component" value="Unassembled WGS sequence"/>
</dbReference>